<dbReference type="InterPro" id="IPR005105">
    <property type="entry name" value="GlnD_Uridyltrans_N"/>
</dbReference>
<dbReference type="Proteomes" id="UP001139311">
    <property type="component" value="Unassembled WGS sequence"/>
</dbReference>
<gene>
    <name evidence="3" type="ORF">LHA35_24970</name>
</gene>
<reference evidence="3" key="1">
    <citation type="submission" date="2021-10" db="EMBL/GenBank/DDBJ databases">
        <title>Roseicella aerolatum sp. nov., isolated from aerosols of e-waste dismantling site.</title>
        <authorList>
            <person name="Qin T."/>
        </authorList>
    </citation>
    <scope>NUCLEOTIDE SEQUENCE</scope>
    <source>
        <strain evidence="3">GB24</strain>
    </source>
</reference>
<dbReference type="RefSeq" id="WP_226613603.1">
    <property type="nucleotide sequence ID" value="NZ_JAJAQI010000059.1"/>
</dbReference>
<dbReference type="CDD" id="cd05401">
    <property type="entry name" value="NT_GlnE_GlnD_like"/>
    <property type="match status" value="1"/>
</dbReference>
<dbReference type="SUPFAM" id="SSF81301">
    <property type="entry name" value="Nucleotidyltransferase"/>
    <property type="match status" value="1"/>
</dbReference>
<evidence type="ECO:0000259" key="2">
    <source>
        <dbReference type="Pfam" id="PF10335"/>
    </source>
</evidence>
<dbReference type="EMBL" id="JAJAQI010000059">
    <property type="protein sequence ID" value="MCB4824983.1"/>
    <property type="molecule type" value="Genomic_DNA"/>
</dbReference>
<dbReference type="GO" id="GO:0008773">
    <property type="term" value="F:[protein-PII] uridylyltransferase activity"/>
    <property type="evidence" value="ECO:0007669"/>
    <property type="project" value="InterPro"/>
</dbReference>
<dbReference type="Pfam" id="PF03445">
    <property type="entry name" value="DUF294"/>
    <property type="match status" value="1"/>
</dbReference>
<feature type="domain" description="DUF294" evidence="2">
    <location>
        <begin position="199"/>
        <end position="342"/>
    </location>
</feature>
<dbReference type="Gene3D" id="3.30.460.10">
    <property type="entry name" value="Beta Polymerase, domain 2"/>
    <property type="match status" value="1"/>
</dbReference>
<accession>A0A9X1IKB7</accession>
<protein>
    <submittedName>
        <fullName evidence="3">DUF294 nucleotidyltransferase-like domain-containing protein</fullName>
    </submittedName>
</protein>
<evidence type="ECO:0000313" key="4">
    <source>
        <dbReference type="Proteomes" id="UP001139311"/>
    </source>
</evidence>
<comment type="caution">
    <text evidence="3">The sequence shown here is derived from an EMBL/GenBank/DDBJ whole genome shotgun (WGS) entry which is preliminary data.</text>
</comment>
<name>A0A9X1IKB7_9PROT</name>
<dbReference type="InterPro" id="IPR043519">
    <property type="entry name" value="NT_sf"/>
</dbReference>
<keyword evidence="4" id="KW-1185">Reference proteome</keyword>
<organism evidence="3 4">
    <name type="scientific">Roseicella aerolata</name>
    <dbReference type="NCBI Taxonomy" id="2883479"/>
    <lineage>
        <taxon>Bacteria</taxon>
        <taxon>Pseudomonadati</taxon>
        <taxon>Pseudomonadota</taxon>
        <taxon>Alphaproteobacteria</taxon>
        <taxon>Acetobacterales</taxon>
        <taxon>Roseomonadaceae</taxon>
        <taxon>Roseicella</taxon>
    </lineage>
</organism>
<dbReference type="AlphaFoldDB" id="A0A9X1IKB7"/>
<evidence type="ECO:0000259" key="1">
    <source>
        <dbReference type="Pfam" id="PF03445"/>
    </source>
</evidence>
<feature type="domain" description="Protein-PII uridylyltransferase N-terminal" evidence="1">
    <location>
        <begin position="24"/>
        <end position="162"/>
    </location>
</feature>
<proteinExistence type="predicted"/>
<sequence>MESLAQHDLQACATADDVSQIVARVPGLMRRMLGEGQSTRMIGHAVSDIADAVTTRLLGQAEDRLGPPPVPYAWLAAGSQGRRELTAGSDQDNGIVLDDAFEEGGAHRAYFAALSAHVCNGLHACGYVHCPGEMMAMTERWCQPLSVWQGYFREWIEQPEPKALMLASVFFDFRTIAGTASLFESLHGFVLDKTRRNTIFLAYLARNAMSRQPPIGFFRNFRLARGGEHDGTMDLKIRGVTPIVELSRVHALSAGIAAVNTFERLEALGAAGVLSSNGARELGEALELIGTLRLRHQVRMASEGKRPDNHVRLDTLSGAERKRLRAAFVLVRTMQSAMAARYRHGYL</sequence>
<dbReference type="Pfam" id="PF10335">
    <property type="entry name" value="DUF294_C"/>
    <property type="match status" value="1"/>
</dbReference>
<evidence type="ECO:0000313" key="3">
    <source>
        <dbReference type="EMBL" id="MCB4824983.1"/>
    </source>
</evidence>
<dbReference type="InterPro" id="IPR018821">
    <property type="entry name" value="DUF294_put_nucleoTrafse_sb-bd"/>
</dbReference>